<feature type="transmembrane region" description="Helical" evidence="5">
    <location>
        <begin position="100"/>
        <end position="128"/>
    </location>
</feature>
<keyword evidence="8" id="KW-1185">Reference proteome</keyword>
<dbReference type="InterPro" id="IPR002033">
    <property type="entry name" value="TatC"/>
</dbReference>
<organism evidence="7 8">
    <name type="scientific">Oceanidesulfovibrio indonesiensis</name>
    <dbReference type="NCBI Taxonomy" id="54767"/>
    <lineage>
        <taxon>Bacteria</taxon>
        <taxon>Pseudomonadati</taxon>
        <taxon>Thermodesulfobacteriota</taxon>
        <taxon>Desulfovibrionia</taxon>
        <taxon>Desulfovibrionales</taxon>
        <taxon>Desulfovibrionaceae</taxon>
        <taxon>Oceanidesulfovibrio</taxon>
    </lineage>
</organism>
<evidence type="ECO:0000256" key="4">
    <source>
        <dbReference type="ARBA" id="ARBA00023136"/>
    </source>
</evidence>
<keyword evidence="5" id="KW-0813">Transport</keyword>
<comment type="caution">
    <text evidence="5">Lacks conserved residue(s) required for the propagation of feature annotation.</text>
</comment>
<keyword evidence="5" id="KW-0811">Translocation</keyword>
<keyword evidence="5" id="KW-0653">Protein transport</keyword>
<comment type="subunit">
    <text evidence="5">Forms a complex with TatA.</text>
</comment>
<feature type="region of interest" description="Disordered" evidence="6">
    <location>
        <begin position="234"/>
        <end position="261"/>
    </location>
</feature>
<protein>
    <recommendedName>
        <fullName evidence="5">Sec-independent protein translocase protein TatC</fullName>
    </recommendedName>
</protein>
<dbReference type="PANTHER" id="PTHR30371">
    <property type="entry name" value="SEC-INDEPENDENT PROTEIN TRANSLOCASE PROTEIN TATC"/>
    <property type="match status" value="1"/>
</dbReference>
<evidence type="ECO:0000313" key="7">
    <source>
        <dbReference type="EMBL" id="TVM20058.1"/>
    </source>
</evidence>
<dbReference type="Pfam" id="PF00902">
    <property type="entry name" value="TatC"/>
    <property type="match status" value="1"/>
</dbReference>
<dbReference type="NCBIfam" id="TIGR00945">
    <property type="entry name" value="tatC"/>
    <property type="match status" value="1"/>
</dbReference>
<dbReference type="GO" id="GO:0033281">
    <property type="term" value="C:TAT protein transport complex"/>
    <property type="evidence" value="ECO:0007669"/>
    <property type="project" value="UniProtKB-UniRule"/>
</dbReference>
<dbReference type="Proteomes" id="UP000448292">
    <property type="component" value="Unassembled WGS sequence"/>
</dbReference>
<evidence type="ECO:0000256" key="3">
    <source>
        <dbReference type="ARBA" id="ARBA00022989"/>
    </source>
</evidence>
<dbReference type="EMBL" id="QMIE01000001">
    <property type="protein sequence ID" value="TVM20058.1"/>
    <property type="molecule type" value="Genomic_DNA"/>
</dbReference>
<feature type="transmembrane region" description="Helical" evidence="5">
    <location>
        <begin position="189"/>
        <end position="206"/>
    </location>
</feature>
<feature type="transmembrane region" description="Helical" evidence="5">
    <location>
        <begin position="62"/>
        <end position="88"/>
    </location>
</feature>
<proteinExistence type="inferred from homology"/>
<sequence>MSFTDHLQELRIRLTRCFIALAVGFLACYGFSKQLFDILMEPLVNVFPPGSHLIFTALPEAFFTYIKIALVAGFFVTSPFIFYQLWLFVAPGLYKEERKYLIPIGFVSALFFVVGACFGYFVVFPFAFEFFMGFTTEFIKPFPKLNEYLGFSLKLLFAFGVIFELPLVIFFLARLGLVTSAMLRKHRKYSFLGCFVVSAVLTPPDVVSQMLMAGPLMLLYEISIYVAQIFGRREKKKKGEEPDEEDENEDSEATEAEQERQ</sequence>
<keyword evidence="4 5" id="KW-0472">Membrane</keyword>
<dbReference type="GO" id="GO:0065002">
    <property type="term" value="P:intracellular protein transmembrane transport"/>
    <property type="evidence" value="ECO:0007669"/>
    <property type="project" value="TreeGrafter"/>
</dbReference>
<dbReference type="OrthoDB" id="9777044at2"/>
<comment type="caution">
    <text evidence="7">The sequence shown here is derived from an EMBL/GenBank/DDBJ whole genome shotgun (WGS) entry which is preliminary data.</text>
</comment>
<comment type="similarity">
    <text evidence="5">Belongs to the TatC family.</text>
</comment>
<comment type="subcellular location">
    <subcellularLocation>
        <location evidence="5">Cell membrane</location>
        <topology evidence="5">Multi-pass membrane protein</topology>
    </subcellularLocation>
    <subcellularLocation>
        <location evidence="1">Membrane</location>
        <topology evidence="1">Multi-pass membrane protein</topology>
    </subcellularLocation>
</comment>
<comment type="function">
    <text evidence="5">Part of the twin-arginine translocation (Tat) system that transports large folded proteins containing a characteristic twin-arginine motif in their signal peptide across membranes.</text>
</comment>
<evidence type="ECO:0000256" key="2">
    <source>
        <dbReference type="ARBA" id="ARBA00022692"/>
    </source>
</evidence>
<feature type="transmembrane region" description="Helical" evidence="5">
    <location>
        <begin position="12"/>
        <end position="32"/>
    </location>
</feature>
<evidence type="ECO:0000256" key="6">
    <source>
        <dbReference type="SAM" id="MobiDB-lite"/>
    </source>
</evidence>
<keyword evidence="5" id="KW-1003">Cell membrane</keyword>
<dbReference type="HAMAP" id="MF_00902">
    <property type="entry name" value="TatC"/>
    <property type="match status" value="1"/>
</dbReference>
<dbReference type="AlphaFoldDB" id="A0A7M3MKF8"/>
<reference evidence="7 8" key="1">
    <citation type="submission" date="2018-06" db="EMBL/GenBank/DDBJ databases">
        <title>Complete genome of Desulfovibrio indonesiensis P37SLT.</title>
        <authorList>
            <person name="Crispim J.S."/>
            <person name="Vidigal P.M.P."/>
            <person name="Silva L.C.F."/>
            <person name="Laguardia C.N."/>
            <person name="Araujo L.C."/>
            <person name="Dias R.S."/>
            <person name="Sousa M.P."/>
            <person name="Paula S.O."/>
            <person name="Silva C."/>
        </authorList>
    </citation>
    <scope>NUCLEOTIDE SEQUENCE [LARGE SCALE GENOMIC DNA]</scope>
    <source>
        <strain evidence="7 8">P37SLT</strain>
    </source>
</reference>
<keyword evidence="2 5" id="KW-0812">Transmembrane</keyword>
<evidence type="ECO:0000256" key="5">
    <source>
        <dbReference type="HAMAP-Rule" id="MF_00902"/>
    </source>
</evidence>
<dbReference type="GO" id="GO:0043953">
    <property type="term" value="P:protein transport by the Tat complex"/>
    <property type="evidence" value="ECO:0007669"/>
    <property type="project" value="UniProtKB-UniRule"/>
</dbReference>
<feature type="compositionally biased region" description="Acidic residues" evidence="6">
    <location>
        <begin position="241"/>
        <end position="261"/>
    </location>
</feature>
<evidence type="ECO:0000313" key="8">
    <source>
        <dbReference type="Proteomes" id="UP000448292"/>
    </source>
</evidence>
<feature type="transmembrane region" description="Helical" evidence="5">
    <location>
        <begin position="148"/>
        <end position="177"/>
    </location>
</feature>
<dbReference type="GO" id="GO:0009977">
    <property type="term" value="F:proton motive force dependent protein transmembrane transporter activity"/>
    <property type="evidence" value="ECO:0007669"/>
    <property type="project" value="TreeGrafter"/>
</dbReference>
<gene>
    <name evidence="5 7" type="primary">tatC</name>
    <name evidence="7" type="ORF">DPQ33_01425</name>
</gene>
<accession>A0A7M3MKF8</accession>
<name>A0A7M3MKF8_9BACT</name>
<evidence type="ECO:0000256" key="1">
    <source>
        <dbReference type="ARBA" id="ARBA00004141"/>
    </source>
</evidence>
<dbReference type="PANTHER" id="PTHR30371:SF0">
    <property type="entry name" value="SEC-INDEPENDENT PROTEIN TRANSLOCASE PROTEIN TATC, CHLOROPLASTIC-RELATED"/>
    <property type="match status" value="1"/>
</dbReference>
<keyword evidence="3 5" id="KW-1133">Transmembrane helix</keyword>
<dbReference type="PRINTS" id="PR01840">
    <property type="entry name" value="TATCFAMILY"/>
</dbReference>